<dbReference type="AlphaFoldDB" id="A0A7G6WY87"/>
<reference evidence="2 3" key="2">
    <citation type="journal article" date="2020" name="Microbiol. Resour. Announc.">
        <title>Antarctic desert soil bacteria exhibit high novel natural product potential, evaluated through long-read genome sequencing and comparative genomics.</title>
        <authorList>
            <person name="Benaud N."/>
            <person name="Edwards R.J."/>
            <person name="Amos T.G."/>
            <person name="D'Agostino P.M."/>
            <person name="Gutierrez-Chavez C."/>
            <person name="Montgomery K."/>
            <person name="Nicetic I."/>
            <person name="Ferrari B.C."/>
        </authorList>
    </citation>
    <scope>NUCLEOTIDE SEQUENCE [LARGE SCALE GENOMIC DNA]</scope>
    <source>
        <strain evidence="2 3">SPB151</strain>
    </source>
</reference>
<dbReference type="InterPro" id="IPR053144">
    <property type="entry name" value="Acetyltransferase_Butenolide"/>
</dbReference>
<proteinExistence type="predicted"/>
<dbReference type="PANTHER" id="PTHR43233:SF1">
    <property type="entry name" value="FAMILY N-ACETYLTRANSFERASE, PUTATIVE (AFU_ORTHOLOGUE AFUA_6G03350)-RELATED"/>
    <property type="match status" value="1"/>
</dbReference>
<evidence type="ECO:0000313" key="2">
    <source>
        <dbReference type="EMBL" id="QNE18952.1"/>
    </source>
</evidence>
<dbReference type="Gene3D" id="3.40.630.30">
    <property type="match status" value="1"/>
</dbReference>
<protein>
    <submittedName>
        <fullName evidence="2">GNAT family N-acetyltransferase</fullName>
    </submittedName>
</protein>
<dbReference type="EMBL" id="CP043661">
    <property type="protein sequence ID" value="QNE18952.1"/>
    <property type="molecule type" value="Genomic_DNA"/>
</dbReference>
<dbReference type="SUPFAM" id="SSF55729">
    <property type="entry name" value="Acyl-CoA N-acyltransferases (Nat)"/>
    <property type="match status" value="1"/>
</dbReference>
<reference evidence="3" key="1">
    <citation type="submission" date="2019-09" db="EMBL/GenBank/DDBJ databases">
        <title>Antimicrobial potential of Antarctic Bacteria.</title>
        <authorList>
            <person name="Benaud N."/>
            <person name="Edwards R.J."/>
            <person name="Ferrari B.C."/>
        </authorList>
    </citation>
    <scope>NUCLEOTIDE SEQUENCE [LARGE SCALE GENOMIC DNA]</scope>
    <source>
        <strain evidence="3">SPB151</strain>
    </source>
</reference>
<sequence>MRRENPAGFVADDDAGRVDLDVVHGYLRTAYWSPGVPREVVARAIANSIVVGVYAPDGAQVAFARAVTDRATFAWIADVFVLPSHQGQGLGRFVVSTLLDHPELQGLRRTMLATADAHGLYRSYGFEGLADPSRFLVAQRAAADLYAETVGNNQA</sequence>
<dbReference type="InterPro" id="IPR000182">
    <property type="entry name" value="GNAT_dom"/>
</dbReference>
<dbReference type="CDD" id="cd04301">
    <property type="entry name" value="NAT_SF"/>
    <property type="match status" value="1"/>
</dbReference>
<gene>
    <name evidence="2" type="ORF">F1D05_14825</name>
</gene>
<keyword evidence="3" id="KW-1185">Reference proteome</keyword>
<dbReference type="KEGG" id="kqi:F1D05_14825"/>
<evidence type="ECO:0000259" key="1">
    <source>
        <dbReference type="PROSITE" id="PS51186"/>
    </source>
</evidence>
<name>A0A7G6WY87_9ACTN</name>
<dbReference type="PANTHER" id="PTHR43233">
    <property type="entry name" value="FAMILY N-ACETYLTRANSFERASE, PUTATIVE (AFU_ORTHOLOGUE AFUA_6G03350)-RELATED"/>
    <property type="match status" value="1"/>
</dbReference>
<accession>A0A7G6WY87</accession>
<dbReference type="PROSITE" id="PS51186">
    <property type="entry name" value="GNAT"/>
    <property type="match status" value="1"/>
</dbReference>
<keyword evidence="2" id="KW-0808">Transferase</keyword>
<dbReference type="InterPro" id="IPR016181">
    <property type="entry name" value="Acyl_CoA_acyltransferase"/>
</dbReference>
<organism evidence="2 3">
    <name type="scientific">Kribbella qitaiheensis</name>
    <dbReference type="NCBI Taxonomy" id="1544730"/>
    <lineage>
        <taxon>Bacteria</taxon>
        <taxon>Bacillati</taxon>
        <taxon>Actinomycetota</taxon>
        <taxon>Actinomycetes</taxon>
        <taxon>Propionibacteriales</taxon>
        <taxon>Kribbellaceae</taxon>
        <taxon>Kribbella</taxon>
    </lineage>
</organism>
<dbReference type="GO" id="GO:0016747">
    <property type="term" value="F:acyltransferase activity, transferring groups other than amino-acyl groups"/>
    <property type="evidence" value="ECO:0007669"/>
    <property type="project" value="InterPro"/>
</dbReference>
<dbReference type="RefSeq" id="WP_185448247.1">
    <property type="nucleotide sequence ID" value="NZ_CP043661.1"/>
</dbReference>
<evidence type="ECO:0000313" key="3">
    <source>
        <dbReference type="Proteomes" id="UP000515563"/>
    </source>
</evidence>
<feature type="domain" description="N-acetyltransferase" evidence="1">
    <location>
        <begin position="10"/>
        <end position="146"/>
    </location>
</feature>
<dbReference type="Pfam" id="PF00583">
    <property type="entry name" value="Acetyltransf_1"/>
    <property type="match status" value="1"/>
</dbReference>
<dbReference type="Proteomes" id="UP000515563">
    <property type="component" value="Chromosome"/>
</dbReference>